<evidence type="ECO:0000313" key="10">
    <source>
        <dbReference type="RefSeq" id="XP_057385712.1"/>
    </source>
</evidence>
<dbReference type="InterPro" id="IPR015021">
    <property type="entry name" value="C11orf54_DUF1907"/>
</dbReference>
<comment type="subunit">
    <text evidence="2">Monomer.</text>
</comment>
<accession>A0ABM3S785</accession>
<proteinExistence type="predicted"/>
<dbReference type="Proteomes" id="UP001652580">
    <property type="component" value="Chromosome 15"/>
</dbReference>
<dbReference type="PANTHER" id="PTHR13204">
    <property type="entry name" value="PTD012 PROTEIN"/>
    <property type="match status" value="1"/>
</dbReference>
<feature type="domain" description="DUF1907" evidence="8">
    <location>
        <begin position="122"/>
        <end position="280"/>
    </location>
</feature>
<gene>
    <name evidence="10" type="primary">LOC103015329</name>
</gene>
<evidence type="ECO:0000313" key="9">
    <source>
        <dbReference type="Proteomes" id="UP001652580"/>
    </source>
</evidence>
<keyword evidence="6" id="KW-0539">Nucleus</keyword>
<evidence type="ECO:0000256" key="5">
    <source>
        <dbReference type="ARBA" id="ARBA00022833"/>
    </source>
</evidence>
<sequence length="282" mass="30250">MATKGAAAQPGRWEPRRKAGPQAREFQLSQRDVCRVTSAAISVVLSITGALPRSPRCPFLSSSQQRTLYTDEDLAPNAPKVTSPDVEEAGSLDLEFVLSSIVLARAAGGVRAGGHRAVATGLLQKGLTDTFADVQVSVVDCPNLTEEPFTFPVKGICGKTRIAEVGGVPYLLPLINKKKVYDLNKIAKEIQLLGAFVLGAGAGPFQTLGFNSEFMPVIEVKAKRRIGKLNFVTCMRQTLEKHYGDKPVGMGGTFVIQKGKVKTHIMPAEFSSCPLNSDALSH</sequence>
<evidence type="ECO:0000256" key="7">
    <source>
        <dbReference type="SAM" id="MobiDB-lite"/>
    </source>
</evidence>
<organism evidence="9 10">
    <name type="scientific">Balaenoptera acutorostrata</name>
    <name type="common">Common minke whale</name>
    <name type="synonym">Balaena rostrata</name>
    <dbReference type="NCBI Taxonomy" id="9767"/>
    <lineage>
        <taxon>Eukaryota</taxon>
        <taxon>Metazoa</taxon>
        <taxon>Chordata</taxon>
        <taxon>Craniata</taxon>
        <taxon>Vertebrata</taxon>
        <taxon>Euteleostomi</taxon>
        <taxon>Mammalia</taxon>
        <taxon>Eutheria</taxon>
        <taxon>Laurasiatheria</taxon>
        <taxon>Artiodactyla</taxon>
        <taxon>Whippomorpha</taxon>
        <taxon>Cetacea</taxon>
        <taxon>Mysticeti</taxon>
        <taxon>Balaenopteridae</taxon>
        <taxon>Balaenoptera</taxon>
    </lineage>
</organism>
<evidence type="ECO:0000256" key="2">
    <source>
        <dbReference type="ARBA" id="ARBA00011245"/>
    </source>
</evidence>
<dbReference type="PANTHER" id="PTHR13204:SF1">
    <property type="entry name" value="ESTER HYDROLASE C11ORF54"/>
    <property type="match status" value="1"/>
</dbReference>
<evidence type="ECO:0000259" key="8">
    <source>
        <dbReference type="SMART" id="SM01168"/>
    </source>
</evidence>
<evidence type="ECO:0000256" key="1">
    <source>
        <dbReference type="ARBA" id="ARBA00004123"/>
    </source>
</evidence>
<dbReference type="RefSeq" id="XP_057385712.1">
    <property type="nucleotide sequence ID" value="XM_057529729.1"/>
</dbReference>
<dbReference type="SMART" id="SM01168">
    <property type="entry name" value="DUF1907"/>
    <property type="match status" value="1"/>
</dbReference>
<dbReference type="SUPFAM" id="SSF117856">
    <property type="entry name" value="AF0104/ALDC/Ptd012-like"/>
    <property type="match status" value="1"/>
</dbReference>
<comment type="subcellular location">
    <subcellularLocation>
        <location evidence="1">Nucleus</location>
    </subcellularLocation>
</comment>
<evidence type="ECO:0000256" key="6">
    <source>
        <dbReference type="ARBA" id="ARBA00023242"/>
    </source>
</evidence>
<evidence type="ECO:0000256" key="4">
    <source>
        <dbReference type="ARBA" id="ARBA00022801"/>
    </source>
</evidence>
<dbReference type="Pfam" id="PF08925">
    <property type="entry name" value="DUF1907"/>
    <property type="match status" value="1"/>
</dbReference>
<feature type="region of interest" description="Disordered" evidence="7">
    <location>
        <begin position="1"/>
        <end position="24"/>
    </location>
</feature>
<keyword evidence="3" id="KW-0479">Metal-binding</keyword>
<protein>
    <submittedName>
        <fullName evidence="10">Ester hydrolase C11orf54-like</fullName>
    </submittedName>
</protein>
<keyword evidence="9" id="KW-1185">Reference proteome</keyword>
<dbReference type="GeneID" id="103015329"/>
<keyword evidence="5" id="KW-0862">Zinc</keyword>
<keyword evidence="4" id="KW-0378">Hydrolase</keyword>
<evidence type="ECO:0000256" key="3">
    <source>
        <dbReference type="ARBA" id="ARBA00022723"/>
    </source>
</evidence>
<name>A0ABM3S785_BALAC</name>
<reference evidence="10" key="1">
    <citation type="submission" date="2025-08" db="UniProtKB">
        <authorList>
            <consortium name="RefSeq"/>
        </authorList>
    </citation>
    <scope>IDENTIFICATION</scope>
</reference>